<reference evidence="2 3" key="1">
    <citation type="submission" date="2016-04" db="EMBL/GenBank/DDBJ databases">
        <title>Complete genome sequencing of OXA-72 bearing Acinetobacter pittii strain IEC338SC.</title>
        <authorList>
            <person name="Brasiliense D.M."/>
            <person name="Lima K.V."/>
            <person name="Souza C.O."/>
            <person name="Dutra L.G."/>
            <person name="Mamizuka E.M."/>
            <person name="Perez-Chaparro P.J."/>
            <person name="McCulloch J.A."/>
        </authorList>
    </citation>
    <scope>NUCLEOTIDE SEQUENCE [LARGE SCALE GENOMIC DNA]</scope>
    <source>
        <strain evidence="2 3">IEC338SC</strain>
    </source>
</reference>
<dbReference type="Pfam" id="PF04492">
    <property type="entry name" value="Phage_rep_O"/>
    <property type="match status" value="1"/>
</dbReference>
<sequence>MSKFVPNSFMVANAFVDEAMNKISDASVKIYLLIVRKTRGWTKESDALSLTQLEDLSLKSRPTVVKCLNELVKVGLIKKHHQSKYGNVYSLIDHYNIGELIKFPSKKILLVQEFIPFKNELVKNFNYPKNAYQSSEKVGEIHLNFPSKNSLLVKSFNQTSKIFLPQLVKIFNTQSNTIKKHSQNKKKSWLVLKDLKNQIVSASDSISAESILKAKWFKRELDAFENFNAEKNHSPEFKIYLFADWLLNALAKYQAREQSKKPNSGTQVRVPQGESNTLSSKQIYSFAQKLSVHPEFASKYAEGNESYEQLAARVAVKLADPEQQQKLMPYLIQVGFTAKGAA</sequence>
<name>A0AB33BMZ1_ACIPI</name>
<dbReference type="RefSeq" id="WP_063099067.1">
    <property type="nucleotide sequence ID" value="NZ_CP015145.1"/>
</dbReference>
<dbReference type="InterPro" id="IPR006497">
    <property type="entry name" value="Phage_lambda_VrpO_N"/>
</dbReference>
<evidence type="ECO:0000313" key="2">
    <source>
        <dbReference type="EMBL" id="AMX19808.1"/>
    </source>
</evidence>
<organism evidence="2 3">
    <name type="scientific">Acinetobacter pittii</name>
    <name type="common">Acinetobacter genomosp. 3</name>
    <dbReference type="NCBI Taxonomy" id="48296"/>
    <lineage>
        <taxon>Bacteria</taxon>
        <taxon>Pseudomonadati</taxon>
        <taxon>Pseudomonadota</taxon>
        <taxon>Gammaproteobacteria</taxon>
        <taxon>Moraxellales</taxon>
        <taxon>Moraxellaceae</taxon>
        <taxon>Acinetobacter</taxon>
        <taxon>Acinetobacter calcoaceticus/baumannii complex</taxon>
    </lineage>
</organism>
<dbReference type="AlphaFoldDB" id="A0AB33BMZ1"/>
<protein>
    <submittedName>
        <fullName evidence="2">Bacteriophage replication protein O</fullName>
    </submittedName>
</protein>
<evidence type="ECO:0000259" key="1">
    <source>
        <dbReference type="Pfam" id="PF04492"/>
    </source>
</evidence>
<feature type="domain" description="Bacteriophage lambda Replication protein O N-terminal" evidence="1">
    <location>
        <begin position="11"/>
        <end position="87"/>
    </location>
</feature>
<dbReference type="InterPro" id="IPR036388">
    <property type="entry name" value="WH-like_DNA-bd_sf"/>
</dbReference>
<evidence type="ECO:0000313" key="3">
    <source>
        <dbReference type="Proteomes" id="UP000076152"/>
    </source>
</evidence>
<dbReference type="Proteomes" id="UP000076152">
    <property type="component" value="Chromosome"/>
</dbReference>
<gene>
    <name evidence="2" type="ORF">IEC338SC_2682</name>
</gene>
<dbReference type="EMBL" id="CP015145">
    <property type="protein sequence ID" value="AMX19808.1"/>
    <property type="molecule type" value="Genomic_DNA"/>
</dbReference>
<dbReference type="Gene3D" id="1.10.10.10">
    <property type="entry name" value="Winged helix-like DNA-binding domain superfamily/Winged helix DNA-binding domain"/>
    <property type="match status" value="1"/>
</dbReference>
<proteinExistence type="predicted"/>
<dbReference type="GO" id="GO:0006260">
    <property type="term" value="P:DNA replication"/>
    <property type="evidence" value="ECO:0007669"/>
    <property type="project" value="InterPro"/>
</dbReference>
<accession>A0AB33BMZ1</accession>